<feature type="domain" description="Homing endonuclease LAGLIDADG" evidence="2">
    <location>
        <begin position="27"/>
        <end position="117"/>
    </location>
</feature>
<evidence type="ECO:0000313" key="5">
    <source>
        <dbReference type="EMBL" id="QYB19853.1"/>
    </source>
</evidence>
<evidence type="ECO:0000259" key="3">
    <source>
        <dbReference type="Pfam" id="PF03161"/>
    </source>
</evidence>
<reference evidence="5" key="2">
    <citation type="journal article" date="2021" name="Front. Microbiol.">
        <title>Pan-Mitogenomics Approach Discovers Diversity and Dynamism in the Prominent Brown Rot Fungal Pathogens.</title>
        <authorList>
            <person name="Yildiz G."/>
            <person name="Ozkilinc H."/>
        </authorList>
    </citation>
    <scope>NUCLEOTIDE SEQUENCE</scope>
</reference>
<feature type="transmembrane region" description="Helical" evidence="1">
    <location>
        <begin position="291"/>
        <end position="312"/>
    </location>
</feature>
<accession>A0A7L8EYH4</accession>
<dbReference type="SUPFAM" id="SSF55608">
    <property type="entry name" value="Homing endonucleases"/>
    <property type="match status" value="3"/>
</dbReference>
<keyword evidence="1" id="KW-1133">Transmembrane helix</keyword>
<keyword evidence="4" id="KW-0378">Hydrolase</keyword>
<dbReference type="Gene3D" id="3.10.28.10">
    <property type="entry name" value="Homing endonucleases"/>
    <property type="match status" value="4"/>
</dbReference>
<dbReference type="EMBL" id="MW794308">
    <property type="protein sequence ID" value="QYB20351.1"/>
    <property type="molecule type" value="Genomic_DNA"/>
</dbReference>
<dbReference type="GO" id="GO:0004519">
    <property type="term" value="F:endonuclease activity"/>
    <property type="evidence" value="ECO:0007669"/>
    <property type="project" value="UniProtKB-KW"/>
</dbReference>
<dbReference type="Pfam" id="PF00961">
    <property type="entry name" value="LAGLIDADG_1"/>
    <property type="match status" value="1"/>
</dbReference>
<keyword evidence="4" id="KW-0540">Nuclease</keyword>
<keyword evidence="1" id="KW-0472">Membrane</keyword>
<gene>
    <name evidence="4" type="primary">cob</name>
    <name evidence="5" type="synonym">HE</name>
</gene>
<keyword evidence="4" id="KW-0496">Mitochondrion</keyword>
<evidence type="ECO:0000256" key="1">
    <source>
        <dbReference type="SAM" id="Phobius"/>
    </source>
</evidence>
<reference evidence="4" key="1">
    <citation type="journal article" date="2020" name="Sci. Rep.">
        <title>First characterization of the complete mitochondrial genome of fungal plant-pathogen Monilinia laxa which represents the mobile intron rich structure.</title>
        <authorList>
            <person name="Yildiz G."/>
            <person name="Ozkilinc H."/>
        </authorList>
    </citation>
    <scope>NUCLEOTIDE SEQUENCE</scope>
</reference>
<keyword evidence="4" id="KW-0255">Endonuclease</keyword>
<sequence>MDMSVSTFCILPVSGIKPDKRFMAMFIGFIDGDGYFDIGEQKQYNKITKTLVNSTIRIRLASNVNVRDLPLLEYFVEVLGVGKISNMSVGREQVRVMFSKKDLVTVILPLIKLYNLQFLTSQRVKQFALVNYILENSITHWDNVQFKEPEFVGIPAHDLVKLDFFGDWLVGFTMAEGSFGMKAAGSAFYQLKQSGDDNVDLLKAACLKITGREAYTMKADTVGSYQLSLSSKTDIEKVVCFFSSSSYHRLYGYKLTQYKLWLTTLKTVAVILILTILFVKNMVLNLKNTMYDTGCLKCIVISFLNIYFLVWYKNSIPFPLICGEQIESYLIYDMPFDSAYAVLFFHTLPVKYEKKIKGYSRVGPHNKDILSIIFGSLLGKGSVERKKDGSRITFYQEAVHIKYLLFLYNQLASAGYCKPTLPKIGKKLGKKGKIYKTIRFATWTYTSFDWIHDLWYVGSAGIKVVPRSISNYLTPLALAIWVMDSGVKSLGGLNFVSCFSYSDCLLIVQALQKTMGLKAIIKPTGVPSQHNVYIPKESMIDLSNKVSAFIIPEMKYKLLS</sequence>
<dbReference type="EMBL" id="MW794303">
    <property type="protein sequence ID" value="QYB19938.1"/>
    <property type="molecule type" value="Genomic_DNA"/>
</dbReference>
<organism evidence="4">
    <name type="scientific">Monilinia laxa</name>
    <name type="common">Brown rot fungus</name>
    <name type="synonym">Sclerotinia laxa</name>
    <dbReference type="NCBI Taxonomy" id="61186"/>
    <lineage>
        <taxon>Eukaryota</taxon>
        <taxon>Fungi</taxon>
        <taxon>Dikarya</taxon>
        <taxon>Ascomycota</taxon>
        <taxon>Pezizomycotina</taxon>
        <taxon>Leotiomycetes</taxon>
        <taxon>Helotiales</taxon>
        <taxon>Sclerotiniaceae</taxon>
        <taxon>Monilinia</taxon>
    </lineage>
</organism>
<evidence type="ECO:0000313" key="4">
    <source>
        <dbReference type="EMBL" id="QOE17422.1"/>
    </source>
</evidence>
<dbReference type="EMBL" id="MN881998">
    <property type="protein sequence ID" value="QOE17422.1"/>
    <property type="molecule type" value="Genomic_DNA"/>
</dbReference>
<proteinExistence type="predicted"/>
<dbReference type="PANTHER" id="PTHR36181">
    <property type="entry name" value="INTRON-ENCODED ENDONUCLEASE AI3-RELATED"/>
    <property type="match status" value="1"/>
</dbReference>
<dbReference type="EMBL" id="MW794305">
    <property type="protein sequence ID" value="QYB20096.1"/>
    <property type="molecule type" value="Genomic_DNA"/>
</dbReference>
<protein>
    <submittedName>
        <fullName evidence="4">LAGLIDADG endonuclease</fullName>
    </submittedName>
</protein>
<dbReference type="GO" id="GO:0005739">
    <property type="term" value="C:mitochondrion"/>
    <property type="evidence" value="ECO:0007669"/>
    <property type="project" value="UniProtKB-ARBA"/>
</dbReference>
<dbReference type="Pfam" id="PF03161">
    <property type="entry name" value="LAGLIDADG_2"/>
    <property type="match status" value="1"/>
</dbReference>
<dbReference type="RefSeq" id="YP_009945058.1">
    <property type="nucleotide sequence ID" value="NC_051483.1"/>
</dbReference>
<evidence type="ECO:0000259" key="2">
    <source>
        <dbReference type="Pfam" id="PF00961"/>
    </source>
</evidence>
<keyword evidence="1" id="KW-0812">Transmembrane</keyword>
<dbReference type="EMBL" id="MW794306">
    <property type="protein sequence ID" value="QYB20162.1"/>
    <property type="molecule type" value="Genomic_DNA"/>
</dbReference>
<dbReference type="InterPro" id="IPR004860">
    <property type="entry name" value="LAGLIDADG_dom"/>
</dbReference>
<dbReference type="EMBL" id="MW794304">
    <property type="protein sequence ID" value="QYB20022.1"/>
    <property type="molecule type" value="Genomic_DNA"/>
</dbReference>
<dbReference type="GeneID" id="60235895"/>
<dbReference type="PANTHER" id="PTHR36181:SF2">
    <property type="entry name" value="INTRON-ENCODED ENDONUCLEASE AI3-RELATED"/>
    <property type="match status" value="1"/>
</dbReference>
<dbReference type="InterPro" id="IPR027434">
    <property type="entry name" value="Homing_endonucl"/>
</dbReference>
<geneLocation type="mitochondrion" evidence="4"/>
<name>A0A7L8EYH4_MONLA</name>
<dbReference type="InterPro" id="IPR051289">
    <property type="entry name" value="LAGLIDADG_Endonuclease"/>
</dbReference>
<dbReference type="AlphaFoldDB" id="A0A7L8EYH4"/>
<feature type="domain" description="Homing endonuclease LAGLIDADG" evidence="3">
    <location>
        <begin position="371"/>
        <end position="540"/>
    </location>
</feature>
<dbReference type="EMBL" id="MW794302">
    <property type="protein sequence ID" value="QYB19853.1"/>
    <property type="molecule type" value="Genomic_DNA"/>
</dbReference>
<feature type="transmembrane region" description="Helical" evidence="1">
    <location>
        <begin position="260"/>
        <end position="279"/>
    </location>
</feature>
<dbReference type="EMBL" id="MW794307">
    <property type="protein sequence ID" value="QYB20266.1"/>
    <property type="molecule type" value="Genomic_DNA"/>
</dbReference>